<dbReference type="EMBL" id="JELY01000476">
    <property type="protein sequence ID" value="KYF59244.1"/>
    <property type="molecule type" value="Genomic_DNA"/>
</dbReference>
<accession>A0A150PU87</accession>
<dbReference type="Pfam" id="PF04717">
    <property type="entry name" value="Phage_base_V"/>
    <property type="match status" value="1"/>
</dbReference>
<evidence type="ECO:0000256" key="1">
    <source>
        <dbReference type="SAM" id="MobiDB-lite"/>
    </source>
</evidence>
<organism evidence="3 4">
    <name type="scientific">Sorangium cellulosum</name>
    <name type="common">Polyangium cellulosum</name>
    <dbReference type="NCBI Taxonomy" id="56"/>
    <lineage>
        <taxon>Bacteria</taxon>
        <taxon>Pseudomonadati</taxon>
        <taxon>Myxococcota</taxon>
        <taxon>Polyangia</taxon>
        <taxon>Polyangiales</taxon>
        <taxon>Polyangiaceae</taxon>
        <taxon>Sorangium</taxon>
    </lineage>
</organism>
<dbReference type="Proteomes" id="UP000075420">
    <property type="component" value="Unassembled WGS sequence"/>
</dbReference>
<gene>
    <name evidence="3" type="ORF">BE08_21850</name>
</gene>
<evidence type="ECO:0000313" key="3">
    <source>
        <dbReference type="EMBL" id="KYF59244.1"/>
    </source>
</evidence>
<evidence type="ECO:0000259" key="2">
    <source>
        <dbReference type="Pfam" id="PF04717"/>
    </source>
</evidence>
<sequence length="120" mass="12916">MQGTQTAFVTAEPGAQGAEIHVGGPPGAEIGCVRVKFHWDKDAARHAKEPTSCWVRVNQVFAGVGEGAVFHPRVGVEVIVDFEEGDPDRPIVVGRATRTGRSWWAASTTARTGRPAARRR</sequence>
<dbReference type="InterPro" id="IPR037026">
    <property type="entry name" value="Vgr_OB-fold_dom_sf"/>
</dbReference>
<dbReference type="Gene3D" id="2.40.50.230">
    <property type="entry name" value="Gp5 N-terminal domain"/>
    <property type="match status" value="1"/>
</dbReference>
<protein>
    <recommendedName>
        <fullName evidence="2">Gp5/Type VI secretion system Vgr protein OB-fold domain-containing protein</fullName>
    </recommendedName>
</protein>
<dbReference type="SUPFAM" id="SSF69255">
    <property type="entry name" value="gp5 N-terminal domain-like"/>
    <property type="match status" value="1"/>
</dbReference>
<proteinExistence type="predicted"/>
<dbReference type="AlphaFoldDB" id="A0A150PU87"/>
<dbReference type="InterPro" id="IPR006531">
    <property type="entry name" value="Gp5/Vgr_OB"/>
</dbReference>
<feature type="domain" description="Gp5/Type VI secretion system Vgr protein OB-fold" evidence="2">
    <location>
        <begin position="33"/>
        <end position="94"/>
    </location>
</feature>
<comment type="caution">
    <text evidence="3">The sequence shown here is derived from an EMBL/GenBank/DDBJ whole genome shotgun (WGS) entry which is preliminary data.</text>
</comment>
<name>A0A150PU87_SORCE</name>
<evidence type="ECO:0000313" key="4">
    <source>
        <dbReference type="Proteomes" id="UP000075420"/>
    </source>
</evidence>
<feature type="region of interest" description="Disordered" evidence="1">
    <location>
        <begin position="1"/>
        <end position="23"/>
    </location>
</feature>
<reference evidence="3 4" key="1">
    <citation type="submission" date="2014-02" db="EMBL/GenBank/DDBJ databases">
        <title>The small core and large imbalanced accessory genome model reveals a collaborative survival strategy of Sorangium cellulosum strains in nature.</title>
        <authorList>
            <person name="Han K."/>
            <person name="Peng R."/>
            <person name="Blom J."/>
            <person name="Li Y.-Z."/>
        </authorList>
    </citation>
    <scope>NUCLEOTIDE SEQUENCE [LARGE SCALE GENOMIC DNA]</scope>
    <source>
        <strain evidence="3 4">So0157-25</strain>
    </source>
</reference>